<feature type="transmembrane region" description="Helical" evidence="2">
    <location>
        <begin position="289"/>
        <end position="311"/>
    </location>
</feature>
<dbReference type="InterPro" id="IPR036179">
    <property type="entry name" value="Ig-like_dom_sf"/>
</dbReference>
<dbReference type="InterPro" id="IPR007110">
    <property type="entry name" value="Ig-like_dom"/>
</dbReference>
<dbReference type="InterPro" id="IPR013783">
    <property type="entry name" value="Ig-like_fold"/>
</dbReference>
<keyword evidence="2" id="KW-0812">Transmembrane</keyword>
<reference evidence="4" key="4">
    <citation type="submission" date="2025-09" db="UniProtKB">
        <authorList>
            <consortium name="Ensembl"/>
        </authorList>
    </citation>
    <scope>IDENTIFICATION</scope>
    <source>
        <strain evidence="4">HNI</strain>
    </source>
</reference>
<evidence type="ECO:0000313" key="5">
    <source>
        <dbReference type="Proteomes" id="UP000265180"/>
    </source>
</evidence>
<evidence type="ECO:0000259" key="3">
    <source>
        <dbReference type="PROSITE" id="PS50835"/>
    </source>
</evidence>
<proteinExistence type="predicted"/>
<reference evidence="4 5" key="2">
    <citation type="submission" date="2017-04" db="EMBL/GenBank/DDBJ databases">
        <title>CpG methylation of centromeres and impact of large insertions on vertebrate speciation.</title>
        <authorList>
            <person name="Ichikawa K."/>
            <person name="Yoshimura J."/>
            <person name="Morishita S."/>
        </authorList>
    </citation>
    <scope>NUCLEOTIDE SEQUENCE</scope>
    <source>
        <strain evidence="4 5">HNI</strain>
    </source>
</reference>
<keyword evidence="2" id="KW-0472">Membrane</keyword>
<reference evidence="4" key="3">
    <citation type="submission" date="2025-08" db="UniProtKB">
        <authorList>
            <consortium name="Ensembl"/>
        </authorList>
    </citation>
    <scope>IDENTIFICATION</scope>
    <source>
        <strain evidence="4">HNI</strain>
    </source>
</reference>
<feature type="compositionally biased region" description="Basic and acidic residues" evidence="1">
    <location>
        <begin position="349"/>
        <end position="359"/>
    </location>
</feature>
<dbReference type="PROSITE" id="PS50835">
    <property type="entry name" value="IG_LIKE"/>
    <property type="match status" value="1"/>
</dbReference>
<name>A0A3P9L974_ORYLA</name>
<feature type="region of interest" description="Disordered" evidence="1">
    <location>
        <begin position="339"/>
        <end position="389"/>
    </location>
</feature>
<accession>A0A3P9L974</accession>
<keyword evidence="2" id="KW-1133">Transmembrane helix</keyword>
<dbReference type="Ensembl" id="ENSORLT00020025737.1">
    <property type="protein sequence ID" value="ENSORLP00020017248.1"/>
    <property type="gene ID" value="ENSORLG00020018294.1"/>
</dbReference>
<dbReference type="AlphaFoldDB" id="A0A3P9L974"/>
<dbReference type="PANTHER" id="PTHR46484:SF7">
    <property type="entry name" value="MYELIN-ASSOCIATED GLYCOPROTEIN-LIKE-RELATED"/>
    <property type="match status" value="1"/>
</dbReference>
<dbReference type="Gene3D" id="2.60.40.10">
    <property type="entry name" value="Immunoglobulins"/>
    <property type="match status" value="2"/>
</dbReference>
<evidence type="ECO:0000256" key="2">
    <source>
        <dbReference type="SAM" id="Phobius"/>
    </source>
</evidence>
<dbReference type="Proteomes" id="UP000265180">
    <property type="component" value="Chromosome 16"/>
</dbReference>
<organism evidence="4 5">
    <name type="scientific">Oryzias latipes</name>
    <name type="common">Japanese rice fish</name>
    <name type="synonym">Japanese killifish</name>
    <dbReference type="NCBI Taxonomy" id="8090"/>
    <lineage>
        <taxon>Eukaryota</taxon>
        <taxon>Metazoa</taxon>
        <taxon>Chordata</taxon>
        <taxon>Craniata</taxon>
        <taxon>Vertebrata</taxon>
        <taxon>Euteleostomi</taxon>
        <taxon>Actinopterygii</taxon>
        <taxon>Neopterygii</taxon>
        <taxon>Teleostei</taxon>
        <taxon>Neoteleostei</taxon>
        <taxon>Acanthomorphata</taxon>
        <taxon>Ovalentaria</taxon>
        <taxon>Atherinomorphae</taxon>
        <taxon>Beloniformes</taxon>
        <taxon>Adrianichthyidae</taxon>
        <taxon>Oryziinae</taxon>
        <taxon>Oryzias</taxon>
    </lineage>
</organism>
<reference key="1">
    <citation type="journal article" date="2007" name="Nature">
        <title>The medaka draft genome and insights into vertebrate genome evolution.</title>
        <authorList>
            <person name="Kasahara M."/>
            <person name="Naruse K."/>
            <person name="Sasaki S."/>
            <person name="Nakatani Y."/>
            <person name="Qu W."/>
            <person name="Ahsan B."/>
            <person name="Yamada T."/>
            <person name="Nagayasu Y."/>
            <person name="Doi K."/>
            <person name="Kasai Y."/>
            <person name="Jindo T."/>
            <person name="Kobayashi D."/>
            <person name="Shimada A."/>
            <person name="Toyoda A."/>
            <person name="Kuroki Y."/>
            <person name="Fujiyama A."/>
            <person name="Sasaki T."/>
            <person name="Shimizu A."/>
            <person name="Asakawa S."/>
            <person name="Shimizu N."/>
            <person name="Hashimoto S."/>
            <person name="Yang J."/>
            <person name="Lee Y."/>
            <person name="Matsushima K."/>
            <person name="Sugano S."/>
            <person name="Sakaizumi M."/>
            <person name="Narita T."/>
            <person name="Ohishi K."/>
            <person name="Haga S."/>
            <person name="Ohta F."/>
            <person name="Nomoto H."/>
            <person name="Nogata K."/>
            <person name="Morishita T."/>
            <person name="Endo T."/>
            <person name="Shin-I T."/>
            <person name="Takeda H."/>
            <person name="Morishita S."/>
            <person name="Kohara Y."/>
        </authorList>
    </citation>
    <scope>NUCLEOTIDE SEQUENCE [LARGE SCALE GENOMIC DNA]</scope>
    <source>
        <strain>Hd-rR</strain>
    </source>
</reference>
<dbReference type="SUPFAM" id="SSF48726">
    <property type="entry name" value="Immunoglobulin"/>
    <property type="match status" value="2"/>
</dbReference>
<sequence>MADCPFALKKNTNCDLIGLHLCRFYFLKLDIVESTTSTRRMDKLDKTLITSLLLAGLFSIAFSDTWKATVTERLDALVTSCVVVPCSFSHPGKPLPSSKLRGIWHISTKRDDVVFNEDHTKILDEYKGRTRMLGLLGQNNCTLEINDVKDHDNGPFCFRIELVKSEGEKFSFVEDCVDLTMKHSPPEIQLYPSTTALEGKAYTATCKVRHTCPSFRPKLSWSRGKADQILERHEQLSPGNWMMESVLTFILEEKDDHSELNCTAVFHGGKTTTKTLPLYIKRAANYKNIIIPIVVLIVTAGVIGLVSALIVKKYKQRIIELQSQEGSVWNRMSRLSRRFRSNAPPSRSRQRENVAEQKIFKARVPSPKSKPKSNNYQEDHDDDDYQNTADLNIYGNV</sequence>
<evidence type="ECO:0000313" key="4">
    <source>
        <dbReference type="Ensembl" id="ENSORLP00020017248.1"/>
    </source>
</evidence>
<evidence type="ECO:0000256" key="1">
    <source>
        <dbReference type="SAM" id="MobiDB-lite"/>
    </source>
</evidence>
<protein>
    <submittedName>
        <fullName evidence="4">Si:ch73-380l3.2</fullName>
    </submittedName>
</protein>
<dbReference type="PANTHER" id="PTHR46484">
    <property type="entry name" value="SI:CH211-171H4.5-RELATED"/>
    <property type="match status" value="1"/>
</dbReference>
<feature type="domain" description="Ig-like" evidence="3">
    <location>
        <begin position="186"/>
        <end position="277"/>
    </location>
</feature>